<dbReference type="EMBL" id="CAJGYM010000004">
    <property type="protein sequence ID" value="CAD6186562.1"/>
    <property type="molecule type" value="Genomic_DNA"/>
</dbReference>
<feature type="region of interest" description="Disordered" evidence="7">
    <location>
        <begin position="1091"/>
        <end position="1118"/>
    </location>
</feature>
<feature type="domain" description="Ig-like" evidence="8">
    <location>
        <begin position="1676"/>
        <end position="1765"/>
    </location>
</feature>
<evidence type="ECO:0000259" key="8">
    <source>
        <dbReference type="PROSITE" id="PS50835"/>
    </source>
</evidence>
<feature type="compositionally biased region" description="Basic and acidic residues" evidence="7">
    <location>
        <begin position="739"/>
        <end position="757"/>
    </location>
</feature>
<dbReference type="InterPro" id="IPR007110">
    <property type="entry name" value="Ig-like_dom"/>
</dbReference>
<evidence type="ECO:0000256" key="5">
    <source>
        <dbReference type="ARBA" id="ARBA00023319"/>
    </source>
</evidence>
<feature type="domain" description="Ig-like" evidence="8">
    <location>
        <begin position="1581"/>
        <end position="1668"/>
    </location>
</feature>
<dbReference type="FunFam" id="2.60.40.10:FF:000032">
    <property type="entry name" value="palladin isoform X1"/>
    <property type="match status" value="1"/>
</dbReference>
<organism evidence="9 10">
    <name type="scientific">Caenorhabditis auriculariae</name>
    <dbReference type="NCBI Taxonomy" id="2777116"/>
    <lineage>
        <taxon>Eukaryota</taxon>
        <taxon>Metazoa</taxon>
        <taxon>Ecdysozoa</taxon>
        <taxon>Nematoda</taxon>
        <taxon>Chromadorea</taxon>
        <taxon>Rhabditida</taxon>
        <taxon>Rhabditina</taxon>
        <taxon>Rhabditomorpha</taxon>
        <taxon>Rhabditoidea</taxon>
        <taxon>Rhabditidae</taxon>
        <taxon>Peloderinae</taxon>
        <taxon>Caenorhabditis</taxon>
    </lineage>
</organism>
<dbReference type="SUPFAM" id="SSF48726">
    <property type="entry name" value="Immunoglobulin"/>
    <property type="match status" value="6"/>
</dbReference>
<keyword evidence="4" id="KW-1015">Disulfide bond</keyword>
<dbReference type="Pfam" id="PF07679">
    <property type="entry name" value="I-set"/>
    <property type="match status" value="6"/>
</dbReference>
<feature type="region of interest" description="Disordered" evidence="7">
    <location>
        <begin position="1006"/>
        <end position="1035"/>
    </location>
</feature>
<dbReference type="FunFam" id="2.60.40.10:FF:000425">
    <property type="entry name" value="Myosin light chain kinase"/>
    <property type="match status" value="3"/>
</dbReference>
<dbReference type="SMART" id="SM00408">
    <property type="entry name" value="IGc2"/>
    <property type="match status" value="6"/>
</dbReference>
<feature type="domain" description="Ig-like" evidence="8">
    <location>
        <begin position="331"/>
        <end position="419"/>
    </location>
</feature>
<feature type="compositionally biased region" description="Polar residues" evidence="7">
    <location>
        <begin position="1096"/>
        <end position="1107"/>
    </location>
</feature>
<sequence>MWQEEMIEIIRLVASTRPSSAQESREVVEKIQDMKESIEMKADKIVELKKMSSVPAFVERIVNVEERQKVIKNLVQELEQKFEELTLNKTTEEIQMWQEEMIEIIRLLDSTPMQSVQESKELQEKVEMVKKSIETQQPRIDEVVEKVTDERWRTQISQIVDRQQNIRQMADKLEQKAKSVTVDLHYQQPSSTVEQTKTVDLTSFEKTEITLTPEEKQELQTLKRIIEEIQMWQEEMIEIIRLIEKSPPRTIQESDDQIRRVTEIQNTVEEQTDRIQQAKKFTKDETFIEVVEDTVQRQQLIQQLVRELNERAVTQNQVFHQKETRKNVQAPQILTQLRDAEVDEGSRFEFTARIEGEPEPVITWLKDGIDVKSNIDYRQEFINGVASLVIEESFIEDTATYTVRAVNEGGKAENSARLIVKSRSALSSTIADEDKPRFVKQLQNVQINEGQTAHLDCVVIGKPEPEVVWYKEQTSVIEDERIHLRYTGDHCQMIIDQTVPQDTGMYTVKAKNVHGEVANFCQLKILKKSPSIQPALTNTTWQEGETATLQVYTQGEPRPSVHWRFNETPVTTSDQIYITEKEDGWSKLTIERIEPIHAGMYTVIAENEVGEAVTGATVHVQPSFQRSTTTENYLQEDVNERIGQPVQLTTITKSSSEYETKEKVPFPQPRTPASITEDKRWVEVIQEHFEEHMSQPSPVMSPIPQVTERRKIESEQRWVDKIDEILAPRQQPVVEVKETKTTTGEEHWSSHRVHEPSPKPQTFTTSQTTTNVSHISQSHVPIQPDIQHTTTTSESVKTMNIAKIRQSPQPEVHEARTTPGPTSEHAATIRKTPVREMQQATLTKAPSLENVAKIRQSPVPESHRSVITRRSPSVENIAKIQPATQQPEAYTATTSGAQPVGNIAKIHVPNEPERYGTLRTAPKIDRIDDIVEIPPEELVKRTIRTTTEITTDADQNKQEIAQREPQTSRTVTETISGEGWVQHMHQDLSAPETSTVTVKRLDVDESSHIHQQNQQAQPQTRVSTTKTEEEETRNLESRIPIRQEPKTTKTVTETTSGEGWVQQVHQDLVNPQNSTVTVKRLDIEEDERRRIEQQLAQPQPQTRVSTTKTEEEETRNVESRIPIRQEPKTTKTVTETTSGEGWVQQVHQDLVNPQNSTVTVKRLDIEEDERRRIEQQRAQPKTTKTVTETTSGEGWVQQVHQDLVNPQNSTVTVKRLDIEEDERRRIEIARQQQLQLEKRLREQELEEYELRKESRIPVKREPKTSKTVTETVSGEGWVQQVHQDLRNPQNSTVTVKRLGIDEEERIRNQQIRQPTQEHTSRQEQHEQIEMRKDSKIPLKKEPRPISMDSSVRQRDSFVLASDVEGFWTDGAYTASPTPPPVPPHRTTAEDNMQRIGLSRTTTEPEFIKAFQREYTVEEGGRLVIECVLVGNPKPKTRFFFNDKLITEKTEFCKITNVNDTYLVTIQPARLEHAGYYKVIAENKRGVTESLSVVHVRPRALQQYQVKREPKPIVPRPKPAEHTVVEEEFAMFEYEQRRPLKHESSKLTTPPPAKKLQQTHRSDEEHLEQYDIEGKKSTGHPPHFTQTLTSTVAASGENSRFEGVVTGWPAPTVEWTVDGKPIDLPDVKISNIGGRVSLNFTNCQLAHSGKYMCTAKNGSGVATSSAQLVVRPKTVAPDFIQRLISEEVEEGTQLKWTVKVTGDPMPTLTWLRDGYEIPDCEEIRLLDEGNGVYSLLILRVEAADSGQFTCLAENIAGEARSTADLVVRPSGTQPGNYFHVTKVTQERQAKGTEPVRTSAFSIENPRQSEML</sequence>
<reference evidence="9" key="1">
    <citation type="submission" date="2020-10" db="EMBL/GenBank/DDBJ databases">
        <authorList>
            <person name="Kikuchi T."/>
        </authorList>
    </citation>
    <scope>NUCLEOTIDE SEQUENCE</scope>
    <source>
        <strain evidence="9">NKZ352</strain>
    </source>
</reference>
<feature type="coiled-coil region" evidence="6">
    <location>
        <begin position="1219"/>
        <end position="1251"/>
    </location>
</feature>
<dbReference type="Proteomes" id="UP000835052">
    <property type="component" value="Unassembled WGS sequence"/>
</dbReference>
<feature type="region of interest" description="Disordered" evidence="7">
    <location>
        <begin position="739"/>
        <end position="766"/>
    </location>
</feature>
<evidence type="ECO:0000313" key="10">
    <source>
        <dbReference type="Proteomes" id="UP000835052"/>
    </source>
</evidence>
<feature type="coiled-coil region" evidence="6">
    <location>
        <begin position="31"/>
        <end position="95"/>
    </location>
</feature>
<dbReference type="InterPro" id="IPR013098">
    <property type="entry name" value="Ig_I-set"/>
</dbReference>
<feature type="compositionally biased region" description="Polar residues" evidence="7">
    <location>
        <begin position="1308"/>
        <end position="1317"/>
    </location>
</feature>
<keyword evidence="3" id="KW-0677">Repeat</keyword>
<evidence type="ECO:0000256" key="2">
    <source>
        <dbReference type="ARBA" id="ARBA00022490"/>
    </source>
</evidence>
<name>A0A8S1GUU5_9PELO</name>
<dbReference type="PANTHER" id="PTHR47633">
    <property type="entry name" value="IMMUNOGLOBULIN"/>
    <property type="match status" value="1"/>
</dbReference>
<feature type="region of interest" description="Disordered" evidence="7">
    <location>
        <begin position="1537"/>
        <end position="1566"/>
    </location>
</feature>
<evidence type="ECO:0000256" key="7">
    <source>
        <dbReference type="SAM" id="MobiDB-lite"/>
    </source>
</evidence>
<dbReference type="GO" id="GO:0019899">
    <property type="term" value="F:enzyme binding"/>
    <property type="evidence" value="ECO:0007669"/>
    <property type="project" value="UniProtKB-ARBA"/>
</dbReference>
<keyword evidence="6" id="KW-0175">Coiled coil</keyword>
<comment type="caution">
    <text evidence="9">The sequence shown here is derived from an EMBL/GenBank/DDBJ whole genome shotgun (WGS) entry which is preliminary data.</text>
</comment>
<evidence type="ECO:0000256" key="1">
    <source>
        <dbReference type="ARBA" id="ARBA00004161"/>
    </source>
</evidence>
<evidence type="ECO:0000313" key="9">
    <source>
        <dbReference type="EMBL" id="CAD6186562.1"/>
    </source>
</evidence>
<feature type="domain" description="Ig-like" evidence="8">
    <location>
        <begin position="436"/>
        <end position="512"/>
    </location>
</feature>
<keyword evidence="2" id="KW-0963">Cytoplasm</keyword>
<dbReference type="PROSITE" id="PS50835">
    <property type="entry name" value="IG_LIKE"/>
    <property type="match status" value="5"/>
</dbReference>
<evidence type="ECO:0000256" key="4">
    <source>
        <dbReference type="ARBA" id="ARBA00023157"/>
    </source>
</evidence>
<dbReference type="InterPro" id="IPR036179">
    <property type="entry name" value="Ig-like_dom_sf"/>
</dbReference>
<feature type="region of interest" description="Disordered" evidence="7">
    <location>
        <begin position="805"/>
        <end position="826"/>
    </location>
</feature>
<protein>
    <recommendedName>
        <fullName evidence="8">Ig-like domain-containing protein</fullName>
    </recommendedName>
</protein>
<dbReference type="InterPro" id="IPR003598">
    <property type="entry name" value="Ig_sub2"/>
</dbReference>
<dbReference type="InterPro" id="IPR003599">
    <property type="entry name" value="Ig_sub"/>
</dbReference>
<evidence type="ECO:0000256" key="6">
    <source>
        <dbReference type="SAM" id="Coils"/>
    </source>
</evidence>
<feature type="region of interest" description="Disordered" evidence="7">
    <location>
        <begin position="1786"/>
        <end position="1810"/>
    </location>
</feature>
<accession>A0A8S1GUU5</accession>
<dbReference type="SMART" id="SM00409">
    <property type="entry name" value="IG"/>
    <property type="match status" value="6"/>
</dbReference>
<dbReference type="GO" id="GO:0031672">
    <property type="term" value="C:A band"/>
    <property type="evidence" value="ECO:0007669"/>
    <property type="project" value="UniProtKB-SubCell"/>
</dbReference>
<proteinExistence type="predicted"/>
<feature type="compositionally biased region" description="Basic and acidic residues" evidence="7">
    <location>
        <begin position="1318"/>
        <end position="1343"/>
    </location>
</feature>
<feature type="region of interest" description="Disordered" evidence="7">
    <location>
        <begin position="1304"/>
        <end position="1352"/>
    </location>
</feature>
<comment type="subcellular location">
    <subcellularLocation>
        <location evidence="1">Cytoplasm</location>
        <location evidence="1">Myofibril</location>
        <location evidence="1">Sarcomere</location>
        <location evidence="1">A band</location>
    </subcellularLocation>
</comment>
<dbReference type="Gene3D" id="2.60.40.10">
    <property type="entry name" value="Immunoglobulins"/>
    <property type="match status" value="6"/>
</dbReference>
<evidence type="ECO:0000256" key="3">
    <source>
        <dbReference type="ARBA" id="ARBA00022737"/>
    </source>
</evidence>
<keyword evidence="10" id="KW-1185">Reference proteome</keyword>
<dbReference type="FunFam" id="2.60.40.10:FF:002364">
    <property type="entry name" value="Protein CBG19196"/>
    <property type="match status" value="1"/>
</dbReference>
<feature type="domain" description="Ig-like" evidence="8">
    <location>
        <begin position="530"/>
        <end position="619"/>
    </location>
</feature>
<dbReference type="InterPro" id="IPR013783">
    <property type="entry name" value="Ig-like_fold"/>
</dbReference>
<keyword evidence="5" id="KW-0393">Immunoglobulin domain</keyword>
<dbReference type="OrthoDB" id="114660at2759"/>
<gene>
    <name evidence="9" type="ORF">CAUJ_LOCUS2481</name>
</gene>
<feature type="compositionally biased region" description="Polar residues" evidence="7">
    <location>
        <begin position="1797"/>
        <end position="1810"/>
    </location>
</feature>